<organism evidence="2 3">
    <name type="scientific">Oleomonas cavernae</name>
    <dbReference type="NCBI Taxonomy" id="2320859"/>
    <lineage>
        <taxon>Bacteria</taxon>
        <taxon>Pseudomonadati</taxon>
        <taxon>Pseudomonadota</taxon>
        <taxon>Alphaproteobacteria</taxon>
        <taxon>Acetobacterales</taxon>
        <taxon>Acetobacteraceae</taxon>
        <taxon>Oleomonas</taxon>
    </lineage>
</organism>
<feature type="transmembrane region" description="Helical" evidence="1">
    <location>
        <begin position="70"/>
        <end position="89"/>
    </location>
</feature>
<dbReference type="Proteomes" id="UP000284605">
    <property type="component" value="Unassembled WGS sequence"/>
</dbReference>
<keyword evidence="1" id="KW-0812">Transmembrane</keyword>
<keyword evidence="3" id="KW-1185">Reference proteome</keyword>
<keyword evidence="1" id="KW-0472">Membrane</keyword>
<evidence type="ECO:0000313" key="3">
    <source>
        <dbReference type="Proteomes" id="UP000284605"/>
    </source>
</evidence>
<dbReference type="AlphaFoldDB" id="A0A418WI24"/>
<protein>
    <recommendedName>
        <fullName evidence="4">DoxX family protein</fullName>
    </recommendedName>
</protein>
<evidence type="ECO:0000313" key="2">
    <source>
        <dbReference type="EMBL" id="RJF89697.1"/>
    </source>
</evidence>
<dbReference type="EMBL" id="QYUK01000011">
    <property type="protein sequence ID" value="RJF89697.1"/>
    <property type="molecule type" value="Genomic_DNA"/>
</dbReference>
<feature type="transmembrane region" description="Helical" evidence="1">
    <location>
        <begin position="95"/>
        <end position="118"/>
    </location>
</feature>
<accession>A0A418WI24</accession>
<dbReference type="OrthoDB" id="7594441at2"/>
<reference evidence="2 3" key="1">
    <citation type="submission" date="2018-09" db="EMBL/GenBank/DDBJ databases">
        <authorList>
            <person name="Zhu H."/>
        </authorList>
    </citation>
    <scope>NUCLEOTIDE SEQUENCE [LARGE SCALE GENOMIC DNA]</scope>
    <source>
        <strain evidence="2 3">K1W22B-8</strain>
    </source>
</reference>
<proteinExistence type="predicted"/>
<evidence type="ECO:0000256" key="1">
    <source>
        <dbReference type="SAM" id="Phobius"/>
    </source>
</evidence>
<gene>
    <name evidence="2" type="ORF">D3874_24260</name>
</gene>
<evidence type="ECO:0008006" key="4">
    <source>
        <dbReference type="Google" id="ProtNLM"/>
    </source>
</evidence>
<sequence length="143" mass="15746">MTPLTCQRIIAVMFLGMGGWCLVAPASINALAIRPEAQVDSATFRLMIGCFGAQAMLVGLLAATARFTRTTFLAFGLAMLPFFAFNYWFYVEQPILNELMALDFIANLAFVVLCVIGWRRGPASPAEIFGIKGPWLVFFPLDI</sequence>
<name>A0A418WI24_9PROT</name>
<comment type="caution">
    <text evidence="2">The sequence shown here is derived from an EMBL/GenBank/DDBJ whole genome shotgun (WGS) entry which is preliminary data.</text>
</comment>
<feature type="transmembrane region" description="Helical" evidence="1">
    <location>
        <begin position="12"/>
        <end position="32"/>
    </location>
</feature>
<feature type="transmembrane region" description="Helical" evidence="1">
    <location>
        <begin position="44"/>
        <end position="63"/>
    </location>
</feature>
<keyword evidence="1" id="KW-1133">Transmembrane helix</keyword>